<dbReference type="PANTHER" id="PTHR47505">
    <property type="entry name" value="DNA UTILIZATION PROTEIN YHGH"/>
    <property type="match status" value="1"/>
</dbReference>
<evidence type="ECO:0000259" key="3">
    <source>
        <dbReference type="Pfam" id="PF18912"/>
    </source>
</evidence>
<evidence type="ECO:0000256" key="1">
    <source>
        <dbReference type="ARBA" id="ARBA00008007"/>
    </source>
</evidence>
<dbReference type="InterPro" id="IPR044005">
    <property type="entry name" value="DZR_2"/>
</dbReference>
<feature type="domain" description="Phosphoribosyltransferase" evidence="2">
    <location>
        <begin position="195"/>
        <end position="252"/>
    </location>
</feature>
<organism evidence="4 5">
    <name type="scientific">Paracoccus maritimus</name>
    <dbReference type="NCBI Taxonomy" id="2933292"/>
    <lineage>
        <taxon>Bacteria</taxon>
        <taxon>Pseudomonadati</taxon>
        <taxon>Pseudomonadota</taxon>
        <taxon>Alphaproteobacteria</taxon>
        <taxon>Rhodobacterales</taxon>
        <taxon>Paracoccaceae</taxon>
        <taxon>Paracoccus</taxon>
    </lineage>
</organism>
<dbReference type="Proteomes" id="UP001320702">
    <property type="component" value="Unassembled WGS sequence"/>
</dbReference>
<sequence length="257" mass="27598">MGMQHRVLRRAMKGALALLYPPQCIGCGVPVAGSAEDDTGLCPDCWRETRFITGTACNRCGAPLPDDGTCRTDDESLICDDCLAIARPWRHGRAAMVYSGTGRSLILSLKHGDRPDLAPFLAGWLSRSAAPLVRPGMVVAPVPLHLRRLMKRRYNQAALVSAHLARLRGLQHMPDLLIRHRHTQGQDHRNVSDRFANIAGALGVNPRRSARIEGRAVLLVDDVMTSGATLAAAAEALLAAGSGPISVAVLARAVKDD</sequence>
<comment type="caution">
    <text evidence="4">The sequence shown here is derived from an EMBL/GenBank/DDBJ whole genome shotgun (WGS) entry which is preliminary data.</text>
</comment>
<dbReference type="EMBL" id="JANAVZ010000001">
    <property type="protein sequence ID" value="MCT4331840.1"/>
    <property type="molecule type" value="Genomic_DNA"/>
</dbReference>
<evidence type="ECO:0000313" key="5">
    <source>
        <dbReference type="Proteomes" id="UP001320702"/>
    </source>
</evidence>
<comment type="similarity">
    <text evidence="1">Belongs to the ComF/GntX family.</text>
</comment>
<dbReference type="Gene3D" id="3.40.50.2020">
    <property type="match status" value="1"/>
</dbReference>
<dbReference type="Pfam" id="PF00156">
    <property type="entry name" value="Pribosyltran"/>
    <property type="match status" value="1"/>
</dbReference>
<feature type="domain" description="Double zinc ribbon" evidence="3">
    <location>
        <begin position="16"/>
        <end position="83"/>
    </location>
</feature>
<keyword evidence="5" id="KW-1185">Reference proteome</keyword>
<evidence type="ECO:0000313" key="4">
    <source>
        <dbReference type="EMBL" id="MCT4331840.1"/>
    </source>
</evidence>
<reference evidence="4 5" key="1">
    <citation type="submission" date="2022-04" db="EMBL/GenBank/DDBJ databases">
        <title>Paracoccus sp. YLB-12 draft genome sequence.</title>
        <authorList>
            <person name="Yu L."/>
        </authorList>
    </citation>
    <scope>NUCLEOTIDE SEQUENCE [LARGE SCALE GENOMIC DNA]</scope>
    <source>
        <strain evidence="4 5">YLB-12</strain>
    </source>
</reference>
<dbReference type="InterPro" id="IPR051910">
    <property type="entry name" value="ComF/GntX_DNA_util-trans"/>
</dbReference>
<gene>
    <name evidence="4" type="ORF">MU516_03025</name>
</gene>
<proteinExistence type="inferred from homology"/>
<accession>A0ABT2K5L9</accession>
<evidence type="ECO:0000259" key="2">
    <source>
        <dbReference type="Pfam" id="PF00156"/>
    </source>
</evidence>
<dbReference type="InterPro" id="IPR029057">
    <property type="entry name" value="PRTase-like"/>
</dbReference>
<dbReference type="SUPFAM" id="SSF53271">
    <property type="entry name" value="PRTase-like"/>
    <property type="match status" value="1"/>
</dbReference>
<dbReference type="Pfam" id="PF18912">
    <property type="entry name" value="DZR_2"/>
    <property type="match status" value="1"/>
</dbReference>
<name>A0ABT2K5L9_9RHOB</name>
<dbReference type="PANTHER" id="PTHR47505:SF1">
    <property type="entry name" value="DNA UTILIZATION PROTEIN YHGH"/>
    <property type="match status" value="1"/>
</dbReference>
<protein>
    <submittedName>
        <fullName evidence="4">Double zinc ribbon domain-containing protein</fullName>
    </submittedName>
</protein>
<dbReference type="RefSeq" id="WP_260275701.1">
    <property type="nucleotide sequence ID" value="NZ_JANAVZ010000001.1"/>
</dbReference>
<dbReference type="InterPro" id="IPR000836">
    <property type="entry name" value="PRTase_dom"/>
</dbReference>